<organism evidence="8 9">
    <name type="scientific">Oopsacas minuta</name>
    <dbReference type="NCBI Taxonomy" id="111878"/>
    <lineage>
        <taxon>Eukaryota</taxon>
        <taxon>Metazoa</taxon>
        <taxon>Porifera</taxon>
        <taxon>Hexactinellida</taxon>
        <taxon>Hexasterophora</taxon>
        <taxon>Lyssacinosida</taxon>
        <taxon>Leucopsacidae</taxon>
        <taxon>Oopsacas</taxon>
    </lineage>
</organism>
<accession>A0AAV7JNB0</accession>
<dbReference type="AlphaFoldDB" id="A0AAV7JNB0"/>
<dbReference type="PANTHER" id="PTHR23504:SF15">
    <property type="entry name" value="MAJOR FACILITATOR SUPERFAMILY (MFS) PROFILE DOMAIN-CONTAINING PROTEIN"/>
    <property type="match status" value="1"/>
</dbReference>
<evidence type="ECO:0000256" key="4">
    <source>
        <dbReference type="ARBA" id="ARBA00022989"/>
    </source>
</evidence>
<dbReference type="Pfam" id="PF07690">
    <property type="entry name" value="MFS_1"/>
    <property type="match status" value="1"/>
</dbReference>
<gene>
    <name evidence="8" type="ORF">LOD99_5899</name>
</gene>
<feature type="transmembrane region" description="Helical" evidence="6">
    <location>
        <begin position="417"/>
        <end position="437"/>
    </location>
</feature>
<keyword evidence="5 6" id="KW-0472">Membrane</keyword>
<dbReference type="GO" id="GO:0016020">
    <property type="term" value="C:membrane"/>
    <property type="evidence" value="ECO:0007669"/>
    <property type="project" value="UniProtKB-SubCell"/>
</dbReference>
<feature type="transmembrane region" description="Helical" evidence="6">
    <location>
        <begin position="57"/>
        <end position="75"/>
    </location>
</feature>
<reference evidence="8 9" key="1">
    <citation type="journal article" date="2023" name="BMC Biol.">
        <title>The compact genome of the sponge Oopsacas minuta (Hexactinellida) is lacking key metazoan core genes.</title>
        <authorList>
            <person name="Santini S."/>
            <person name="Schenkelaars Q."/>
            <person name="Jourda C."/>
            <person name="Duchesne M."/>
            <person name="Belahbib H."/>
            <person name="Rocher C."/>
            <person name="Selva M."/>
            <person name="Riesgo A."/>
            <person name="Vervoort M."/>
            <person name="Leys S.P."/>
            <person name="Kodjabachian L."/>
            <person name="Le Bivic A."/>
            <person name="Borchiellini C."/>
            <person name="Claverie J.M."/>
            <person name="Renard E."/>
        </authorList>
    </citation>
    <scope>NUCLEOTIDE SEQUENCE [LARGE SCALE GENOMIC DNA]</scope>
    <source>
        <strain evidence="8">SPO-2</strain>
    </source>
</reference>
<feature type="transmembrane region" description="Helical" evidence="6">
    <location>
        <begin position="318"/>
        <end position="344"/>
    </location>
</feature>
<keyword evidence="4 6" id="KW-1133">Transmembrane helix</keyword>
<dbReference type="SUPFAM" id="SSF103473">
    <property type="entry name" value="MFS general substrate transporter"/>
    <property type="match status" value="1"/>
</dbReference>
<keyword evidence="9" id="KW-1185">Reference proteome</keyword>
<evidence type="ECO:0000256" key="1">
    <source>
        <dbReference type="ARBA" id="ARBA00004141"/>
    </source>
</evidence>
<keyword evidence="2" id="KW-0813">Transport</keyword>
<dbReference type="PANTHER" id="PTHR23504">
    <property type="entry name" value="MAJOR FACILITATOR SUPERFAMILY DOMAIN-CONTAINING PROTEIN 10"/>
    <property type="match status" value="1"/>
</dbReference>
<comment type="subcellular location">
    <subcellularLocation>
        <location evidence="1">Membrane</location>
        <topology evidence="1">Multi-pass membrane protein</topology>
    </subcellularLocation>
</comment>
<feature type="transmembrane region" description="Helical" evidence="6">
    <location>
        <begin position="350"/>
        <end position="367"/>
    </location>
</feature>
<feature type="domain" description="Major facilitator superfamily (MFS) profile" evidence="7">
    <location>
        <begin position="1"/>
        <end position="440"/>
    </location>
</feature>
<protein>
    <submittedName>
        <fullName evidence="8">Protein ZINC INDUCED FACILITATOR-LIKE 1 isoform X2</fullName>
    </submittedName>
</protein>
<proteinExistence type="predicted"/>
<sequence>MVQVFPYLPWMVQHLIPDLHEKDIGYYSGLIASFQFVGRILGSFVWGLLADKFGRRIVLIISGVLLAFVTLGFGFSTTVIVAIIFRFLIGFFNGIVPTAKAVISEYSDDSTQPFAMGFLGGVFSLGLVFSSGLSGILADPIMQYDIPKYEIFVKYPFVLPGAANAAILLIGVIIVYFFMKEPVKEQTNTHAINVAEDQVYSEGENETDEMLATPRTSKTRLGHQLVSIVRKSIFYHLITDWVVMLTIFIYSLFSVVTMSLDEVLPLWVKAPRDLGGLEMSIKDFSIVVAISALITLPFSLFIFQILEKLFGGLRSFSVSIAILIPVCILIPSASALSAIPAVVYLGLFNLFMRLFISAVFASLSMFINNSVTPDKLGAVNGLSLSICSIFRAMAPIYGGTVFAVSLNTHIFPFDYHFIFVLNGIALVLCIVFGMLIPESLNRKKIVKLDTLLDE</sequence>
<evidence type="ECO:0000256" key="3">
    <source>
        <dbReference type="ARBA" id="ARBA00022692"/>
    </source>
</evidence>
<keyword evidence="3 6" id="KW-0812">Transmembrane</keyword>
<feature type="transmembrane region" description="Helical" evidence="6">
    <location>
        <begin position="379"/>
        <end position="397"/>
    </location>
</feature>
<evidence type="ECO:0000313" key="9">
    <source>
        <dbReference type="Proteomes" id="UP001165289"/>
    </source>
</evidence>
<name>A0AAV7JNB0_9METZ</name>
<feature type="transmembrane region" description="Helical" evidence="6">
    <location>
        <begin position="284"/>
        <end position="306"/>
    </location>
</feature>
<dbReference type="InterPro" id="IPR036259">
    <property type="entry name" value="MFS_trans_sf"/>
</dbReference>
<feature type="transmembrane region" description="Helical" evidence="6">
    <location>
        <begin position="233"/>
        <end position="253"/>
    </location>
</feature>
<dbReference type="InterPro" id="IPR020846">
    <property type="entry name" value="MFS_dom"/>
</dbReference>
<comment type="caution">
    <text evidence="8">The sequence shown here is derived from an EMBL/GenBank/DDBJ whole genome shotgun (WGS) entry which is preliminary data.</text>
</comment>
<feature type="transmembrane region" description="Helical" evidence="6">
    <location>
        <begin position="115"/>
        <end position="137"/>
    </location>
</feature>
<dbReference type="Proteomes" id="UP001165289">
    <property type="component" value="Unassembled WGS sequence"/>
</dbReference>
<feature type="transmembrane region" description="Helical" evidence="6">
    <location>
        <begin position="157"/>
        <end position="179"/>
    </location>
</feature>
<evidence type="ECO:0000256" key="2">
    <source>
        <dbReference type="ARBA" id="ARBA00022448"/>
    </source>
</evidence>
<dbReference type="PROSITE" id="PS50850">
    <property type="entry name" value="MFS"/>
    <property type="match status" value="1"/>
</dbReference>
<dbReference type="GO" id="GO:0022857">
    <property type="term" value="F:transmembrane transporter activity"/>
    <property type="evidence" value="ECO:0007669"/>
    <property type="project" value="InterPro"/>
</dbReference>
<dbReference type="InterPro" id="IPR011701">
    <property type="entry name" value="MFS"/>
</dbReference>
<evidence type="ECO:0000256" key="6">
    <source>
        <dbReference type="SAM" id="Phobius"/>
    </source>
</evidence>
<evidence type="ECO:0000256" key="5">
    <source>
        <dbReference type="ARBA" id="ARBA00023136"/>
    </source>
</evidence>
<feature type="transmembrane region" description="Helical" evidence="6">
    <location>
        <begin position="24"/>
        <end position="50"/>
    </location>
</feature>
<evidence type="ECO:0000259" key="7">
    <source>
        <dbReference type="PROSITE" id="PS50850"/>
    </source>
</evidence>
<dbReference type="Gene3D" id="1.20.1250.20">
    <property type="entry name" value="MFS general substrate transporter like domains"/>
    <property type="match status" value="1"/>
</dbReference>
<evidence type="ECO:0000313" key="8">
    <source>
        <dbReference type="EMBL" id="KAI6650462.1"/>
    </source>
</evidence>
<dbReference type="EMBL" id="JAKMXF010000311">
    <property type="protein sequence ID" value="KAI6650462.1"/>
    <property type="molecule type" value="Genomic_DNA"/>
</dbReference>